<evidence type="ECO:0000313" key="1">
    <source>
        <dbReference type="EMBL" id="SHM09148.1"/>
    </source>
</evidence>
<dbReference type="OrthoDB" id="1371248at2"/>
<keyword evidence="2" id="KW-1185">Reference proteome</keyword>
<protein>
    <submittedName>
        <fullName evidence="1">Uncharacterized protein</fullName>
    </submittedName>
</protein>
<accession>A0A1M7FZ96</accession>
<name>A0A1M7FZ96_9FLAO</name>
<proteinExistence type="predicted"/>
<dbReference type="RefSeq" id="WP_073205617.1">
    <property type="nucleotide sequence ID" value="NZ_FRCL01000002.1"/>
</dbReference>
<reference evidence="2" key="1">
    <citation type="submission" date="2016-11" db="EMBL/GenBank/DDBJ databases">
        <authorList>
            <person name="Varghese N."/>
            <person name="Submissions S."/>
        </authorList>
    </citation>
    <scope>NUCLEOTIDE SEQUENCE [LARGE SCALE GENOMIC DNA]</scope>
    <source>
        <strain evidence="2">CGMCC 1.2749</strain>
    </source>
</reference>
<gene>
    <name evidence="1" type="ORF">SAMN05216269_102302</name>
</gene>
<dbReference type="AlphaFoldDB" id="A0A1M7FZ96"/>
<sequence length="64" mass="7431">MRTSKTISSLPNFKFKARKVKEIQAENELMHTRFEMKTKGVFGEKDSSSLLALMYSQDNEVLFI</sequence>
<evidence type="ECO:0000313" key="2">
    <source>
        <dbReference type="Proteomes" id="UP000184092"/>
    </source>
</evidence>
<dbReference type="Proteomes" id="UP000184092">
    <property type="component" value="Unassembled WGS sequence"/>
</dbReference>
<organism evidence="1 2">
    <name type="scientific">Flavobacterium xinjiangense</name>
    <dbReference type="NCBI Taxonomy" id="178356"/>
    <lineage>
        <taxon>Bacteria</taxon>
        <taxon>Pseudomonadati</taxon>
        <taxon>Bacteroidota</taxon>
        <taxon>Flavobacteriia</taxon>
        <taxon>Flavobacteriales</taxon>
        <taxon>Flavobacteriaceae</taxon>
        <taxon>Flavobacterium</taxon>
    </lineage>
</organism>
<dbReference type="EMBL" id="FRCL01000002">
    <property type="protein sequence ID" value="SHM09148.1"/>
    <property type="molecule type" value="Genomic_DNA"/>
</dbReference>